<dbReference type="InterPro" id="IPR017850">
    <property type="entry name" value="Alkaline_phosphatase_core_sf"/>
</dbReference>
<dbReference type="PANTHER" id="PTHR42693:SF53">
    <property type="entry name" value="ENDO-4-O-SULFATASE"/>
    <property type="match status" value="1"/>
</dbReference>
<feature type="signal peptide" evidence="5">
    <location>
        <begin position="1"/>
        <end position="16"/>
    </location>
</feature>
<evidence type="ECO:0000313" key="8">
    <source>
        <dbReference type="Proteomes" id="UP001214250"/>
    </source>
</evidence>
<keyword evidence="4" id="KW-0106">Calcium</keyword>
<dbReference type="InterPro" id="IPR024607">
    <property type="entry name" value="Sulfatase_CS"/>
</dbReference>
<name>A0ABY7VQH6_9BACT</name>
<evidence type="ECO:0000256" key="5">
    <source>
        <dbReference type="SAM" id="SignalP"/>
    </source>
</evidence>
<protein>
    <submittedName>
        <fullName evidence="7">Arylsulfatase</fullName>
    </submittedName>
</protein>
<dbReference type="PANTHER" id="PTHR42693">
    <property type="entry name" value="ARYLSULFATASE FAMILY MEMBER"/>
    <property type="match status" value="1"/>
</dbReference>
<keyword evidence="8" id="KW-1185">Reference proteome</keyword>
<keyword evidence="2" id="KW-0479">Metal-binding</keyword>
<dbReference type="Proteomes" id="UP001214250">
    <property type="component" value="Chromosome 1"/>
</dbReference>
<keyword evidence="5" id="KW-0732">Signal</keyword>
<dbReference type="InterPro" id="IPR050738">
    <property type="entry name" value="Sulfatase"/>
</dbReference>
<reference evidence="7 8" key="1">
    <citation type="submission" date="2023-02" db="EMBL/GenBank/DDBJ databases">
        <title>Genome sequence of Lentisphaera profundi SAORIC-696.</title>
        <authorList>
            <person name="Kim e."/>
            <person name="Cho J.-C."/>
            <person name="Choi A."/>
            <person name="Kang I."/>
        </authorList>
    </citation>
    <scope>NUCLEOTIDE SEQUENCE [LARGE SCALE GENOMIC DNA]</scope>
    <source>
        <strain evidence="7 8">SAORIC-696</strain>
    </source>
</reference>
<organism evidence="7 8">
    <name type="scientific">Lentisphaera profundi</name>
    <dbReference type="NCBI Taxonomy" id="1658616"/>
    <lineage>
        <taxon>Bacteria</taxon>
        <taxon>Pseudomonadati</taxon>
        <taxon>Lentisphaerota</taxon>
        <taxon>Lentisphaeria</taxon>
        <taxon>Lentisphaerales</taxon>
        <taxon>Lentisphaeraceae</taxon>
        <taxon>Lentisphaera</taxon>
    </lineage>
</organism>
<evidence type="ECO:0000313" key="7">
    <source>
        <dbReference type="EMBL" id="WDE96441.1"/>
    </source>
</evidence>
<gene>
    <name evidence="7" type="ORF">PQO03_00490</name>
</gene>
<evidence type="ECO:0000256" key="4">
    <source>
        <dbReference type="ARBA" id="ARBA00022837"/>
    </source>
</evidence>
<proteinExistence type="inferred from homology"/>
<accession>A0ABY7VQH6</accession>
<dbReference type="Gene3D" id="3.30.1120.10">
    <property type="match status" value="1"/>
</dbReference>
<dbReference type="PROSITE" id="PS00523">
    <property type="entry name" value="SULFATASE_1"/>
    <property type="match status" value="1"/>
</dbReference>
<dbReference type="Pfam" id="PF00884">
    <property type="entry name" value="Sulfatase"/>
    <property type="match status" value="1"/>
</dbReference>
<evidence type="ECO:0000256" key="1">
    <source>
        <dbReference type="ARBA" id="ARBA00008779"/>
    </source>
</evidence>
<dbReference type="RefSeq" id="WP_274150507.1">
    <property type="nucleotide sequence ID" value="NZ_CP117811.1"/>
</dbReference>
<dbReference type="SUPFAM" id="SSF53649">
    <property type="entry name" value="Alkaline phosphatase-like"/>
    <property type="match status" value="1"/>
</dbReference>
<feature type="chain" id="PRO_5045268830" evidence="5">
    <location>
        <begin position="17"/>
        <end position="518"/>
    </location>
</feature>
<dbReference type="Gene3D" id="3.40.720.10">
    <property type="entry name" value="Alkaline Phosphatase, subunit A"/>
    <property type="match status" value="1"/>
</dbReference>
<comment type="similarity">
    <text evidence="1">Belongs to the sulfatase family.</text>
</comment>
<evidence type="ECO:0000256" key="2">
    <source>
        <dbReference type="ARBA" id="ARBA00022723"/>
    </source>
</evidence>
<dbReference type="EMBL" id="CP117811">
    <property type="protein sequence ID" value="WDE96441.1"/>
    <property type="molecule type" value="Genomic_DNA"/>
</dbReference>
<dbReference type="CDD" id="cd16143">
    <property type="entry name" value="ARS_like"/>
    <property type="match status" value="1"/>
</dbReference>
<evidence type="ECO:0000259" key="6">
    <source>
        <dbReference type="Pfam" id="PF00884"/>
    </source>
</evidence>
<evidence type="ECO:0000256" key="3">
    <source>
        <dbReference type="ARBA" id="ARBA00022801"/>
    </source>
</evidence>
<sequence length="518" mass="57705">MKVFLLLLLSSVQLYSANPNIVFILADDMGVGDLSCLNENSKIQTPAIDSLASEGRIFTDAHSGSSVCTPTRYGLLTGRYSWRTQLKERVLNSYSPCLIPKDRDTVASLLKRHDYKTAIIGKWHLGLDWTPKAGKNKISSEEDVDFSKAITHGPLDLGFDYWYGPAASWDMAPYAFIKNRMLDSSKLIPTNPKTEHYPRPQEYLDAQAKGLKGNELNNIMKNYPKAAWRKGLMAEGLKATDAMPMITNAAVDYIKQQNSDQAFFLYMPLTAPHTPVTPSEKWRGKSKAGSYGDFCLEVDWSVGQVIKALKAKGLFENTLVIFTADNGSSLKALPEVQQKQFDHQTSYIYSGYKGRTLEGGHRVPFIASWPKELKAGSSCDSPISLNDLYATCADLLGENINANTAEDSISILPQLKGKETNITERIFVHQSFPGDLAIRIGKWKLSYLNTPNKTALINLADDIKEENNLIKSNPEKAAQLRKIFAKVIREGRVSPGVAQKNDGPSSWEQIKWIEDIKE</sequence>
<feature type="domain" description="Sulfatase N-terminal" evidence="6">
    <location>
        <begin position="19"/>
        <end position="397"/>
    </location>
</feature>
<keyword evidence="3" id="KW-0378">Hydrolase</keyword>
<dbReference type="InterPro" id="IPR000917">
    <property type="entry name" value="Sulfatase_N"/>
</dbReference>